<dbReference type="Proteomes" id="UP000886833">
    <property type="component" value="Unassembled WGS sequence"/>
</dbReference>
<evidence type="ECO:0000259" key="1">
    <source>
        <dbReference type="PROSITE" id="PS50943"/>
    </source>
</evidence>
<feature type="domain" description="HTH cro/C1-type" evidence="1">
    <location>
        <begin position="1"/>
        <end position="58"/>
    </location>
</feature>
<dbReference type="InterPro" id="IPR001387">
    <property type="entry name" value="Cro/C1-type_HTH"/>
</dbReference>
<gene>
    <name evidence="2" type="ORF">IAB59_07825</name>
</gene>
<dbReference type="GO" id="GO:0003677">
    <property type="term" value="F:DNA binding"/>
    <property type="evidence" value="ECO:0007669"/>
    <property type="project" value="InterPro"/>
</dbReference>
<comment type="caution">
    <text evidence="2">The sequence shown here is derived from an EMBL/GenBank/DDBJ whole genome shotgun (WGS) entry which is preliminary data.</text>
</comment>
<proteinExistence type="predicted"/>
<dbReference type="EMBL" id="DVKQ01000101">
    <property type="protein sequence ID" value="HIT38367.1"/>
    <property type="molecule type" value="Genomic_DNA"/>
</dbReference>
<reference evidence="2" key="1">
    <citation type="submission" date="2020-10" db="EMBL/GenBank/DDBJ databases">
        <authorList>
            <person name="Gilroy R."/>
        </authorList>
    </citation>
    <scope>NUCLEOTIDE SEQUENCE</scope>
    <source>
        <strain evidence="2">CHK195-26880</strain>
    </source>
</reference>
<name>A0A9D1KDG0_9FIRM</name>
<accession>A0A9D1KDG0</accession>
<organism evidence="2 3">
    <name type="scientific">Candidatus Onthousia faecipullorum</name>
    <dbReference type="NCBI Taxonomy" id="2840887"/>
    <lineage>
        <taxon>Bacteria</taxon>
        <taxon>Bacillati</taxon>
        <taxon>Bacillota</taxon>
        <taxon>Bacilli</taxon>
        <taxon>Candidatus Onthousia</taxon>
    </lineage>
</organism>
<dbReference type="Pfam" id="PF12844">
    <property type="entry name" value="HTH_19"/>
    <property type="match status" value="1"/>
</dbReference>
<protein>
    <submittedName>
        <fullName evidence="2">Helix-turn-helix transcriptional regulator</fullName>
    </submittedName>
</protein>
<sequence>MKAIRTEIIGKSQEKMAEENDLSRSFISHIESPNVDTGVSLDTLFYLAQKYNFDIRKFFDGYEELMNKDKRNDE</sequence>
<dbReference type="AlphaFoldDB" id="A0A9D1KDG0"/>
<reference evidence="2" key="2">
    <citation type="journal article" date="2021" name="PeerJ">
        <title>Extensive microbial diversity within the chicken gut microbiome revealed by metagenomics and culture.</title>
        <authorList>
            <person name="Gilroy R."/>
            <person name="Ravi A."/>
            <person name="Getino M."/>
            <person name="Pursley I."/>
            <person name="Horton D.L."/>
            <person name="Alikhan N.F."/>
            <person name="Baker D."/>
            <person name="Gharbi K."/>
            <person name="Hall N."/>
            <person name="Watson M."/>
            <person name="Adriaenssens E.M."/>
            <person name="Foster-Nyarko E."/>
            <person name="Jarju S."/>
            <person name="Secka A."/>
            <person name="Antonio M."/>
            <person name="Oren A."/>
            <person name="Chaudhuri R.R."/>
            <person name="La Ragione R."/>
            <person name="Hildebrand F."/>
            <person name="Pallen M.J."/>
        </authorList>
    </citation>
    <scope>NUCLEOTIDE SEQUENCE</scope>
    <source>
        <strain evidence="2">CHK195-26880</strain>
    </source>
</reference>
<dbReference type="PROSITE" id="PS50943">
    <property type="entry name" value="HTH_CROC1"/>
    <property type="match status" value="1"/>
</dbReference>
<dbReference type="CDD" id="cd00093">
    <property type="entry name" value="HTH_XRE"/>
    <property type="match status" value="1"/>
</dbReference>
<evidence type="ECO:0000313" key="2">
    <source>
        <dbReference type="EMBL" id="HIT38367.1"/>
    </source>
</evidence>
<dbReference type="SUPFAM" id="SSF47413">
    <property type="entry name" value="lambda repressor-like DNA-binding domains"/>
    <property type="match status" value="1"/>
</dbReference>
<dbReference type="InterPro" id="IPR010982">
    <property type="entry name" value="Lambda_DNA-bd_dom_sf"/>
</dbReference>
<dbReference type="Gene3D" id="1.10.260.40">
    <property type="entry name" value="lambda repressor-like DNA-binding domains"/>
    <property type="match status" value="1"/>
</dbReference>
<evidence type="ECO:0000313" key="3">
    <source>
        <dbReference type="Proteomes" id="UP000886833"/>
    </source>
</evidence>